<dbReference type="AlphaFoldDB" id="A0ABD6EBW5"/>
<dbReference type="PANTHER" id="PTHR22739">
    <property type="entry name" value="STRIATED MUSCLE ACTIVATOR OF RHO-DEPENDENT SIGNALING-RELATED"/>
    <property type="match status" value="1"/>
</dbReference>
<gene>
    <name evidence="3" type="ORF">AB6A40_004234</name>
</gene>
<protein>
    <recommendedName>
        <fullName evidence="2">Costars domain-containing protein</fullName>
    </recommendedName>
</protein>
<evidence type="ECO:0000256" key="1">
    <source>
        <dbReference type="SAM" id="MobiDB-lite"/>
    </source>
</evidence>
<evidence type="ECO:0000313" key="3">
    <source>
        <dbReference type="EMBL" id="MFH4977525.1"/>
    </source>
</evidence>
<proteinExistence type="predicted"/>
<feature type="compositionally biased region" description="Polar residues" evidence="1">
    <location>
        <begin position="19"/>
        <end position="29"/>
    </location>
</feature>
<organism evidence="3 4">
    <name type="scientific">Gnathostoma spinigerum</name>
    <dbReference type="NCBI Taxonomy" id="75299"/>
    <lineage>
        <taxon>Eukaryota</taxon>
        <taxon>Metazoa</taxon>
        <taxon>Ecdysozoa</taxon>
        <taxon>Nematoda</taxon>
        <taxon>Chromadorea</taxon>
        <taxon>Rhabditida</taxon>
        <taxon>Spirurina</taxon>
        <taxon>Gnathostomatomorpha</taxon>
        <taxon>Gnathostomatoidea</taxon>
        <taxon>Gnathostomatidae</taxon>
        <taxon>Gnathostoma</taxon>
    </lineage>
</organism>
<feature type="region of interest" description="Disordered" evidence="1">
    <location>
        <begin position="1"/>
        <end position="29"/>
    </location>
</feature>
<dbReference type="InterPro" id="IPR026111">
    <property type="entry name" value="Abra"/>
</dbReference>
<dbReference type="InterPro" id="IPR027817">
    <property type="entry name" value="Costars_dom"/>
</dbReference>
<evidence type="ECO:0000313" key="4">
    <source>
        <dbReference type="Proteomes" id="UP001608902"/>
    </source>
</evidence>
<dbReference type="Proteomes" id="UP001608902">
    <property type="component" value="Unassembled WGS sequence"/>
</dbReference>
<evidence type="ECO:0000259" key="2">
    <source>
        <dbReference type="SMART" id="SM01283"/>
    </source>
</evidence>
<dbReference type="Gene3D" id="1.10.10.1540">
    <property type="entry name" value="Costar domain"/>
    <property type="match status" value="1"/>
</dbReference>
<dbReference type="EMBL" id="JBGFUD010002373">
    <property type="protein sequence ID" value="MFH4977525.1"/>
    <property type="molecule type" value="Genomic_DNA"/>
</dbReference>
<dbReference type="InterPro" id="IPR038095">
    <property type="entry name" value="Costars_sf"/>
</dbReference>
<reference evidence="3 4" key="1">
    <citation type="submission" date="2024-08" db="EMBL/GenBank/DDBJ databases">
        <title>Gnathostoma spinigerum genome.</title>
        <authorList>
            <person name="Gonzalez-Bertolin B."/>
            <person name="Monzon S."/>
            <person name="Zaballos A."/>
            <person name="Jimenez P."/>
            <person name="Dekumyoy P."/>
            <person name="Varona S."/>
            <person name="Cuesta I."/>
            <person name="Sumanam S."/>
            <person name="Adisakwattana P."/>
            <person name="Gasser R.B."/>
            <person name="Hernandez-Gonzalez A."/>
            <person name="Young N.D."/>
            <person name="Perteguer M.J."/>
        </authorList>
    </citation>
    <scope>NUCLEOTIDE SEQUENCE [LARGE SCALE GENOMIC DNA]</scope>
    <source>
        <strain evidence="3">AL3</strain>
        <tissue evidence="3">Liver</tissue>
    </source>
</reference>
<keyword evidence="4" id="KW-1185">Reference proteome</keyword>
<feature type="domain" description="Costars" evidence="2">
    <location>
        <begin position="103"/>
        <end position="178"/>
    </location>
</feature>
<dbReference type="SMART" id="SM01283">
    <property type="entry name" value="Costars"/>
    <property type="match status" value="1"/>
</dbReference>
<dbReference type="Pfam" id="PF14705">
    <property type="entry name" value="Costars"/>
    <property type="match status" value="1"/>
</dbReference>
<sequence length="210" mass="23806">MISARQRGTTRDGIAKFSSDGSSKDASIPTMSKSFELSSVRRRSNAKNTIALFNKVAEMNSESLKKNPFSESYSIQHFDKSADDYGRPKKGSKTEARGIKAGNHVQQEVLFLMETINEYARGEPPNRIITFGEIFTIYSNYSNKLVGMLLRARKYHLVDFEGEMLYQRQDESKEIRMLLPITEIRQRMAPSGDPVNCISINDDGKTQKFS</sequence>
<accession>A0ABD6EBW5</accession>
<dbReference type="PANTHER" id="PTHR22739:SF7">
    <property type="entry name" value="EG:152A3.3 PROTEIN-RELATED"/>
    <property type="match status" value="1"/>
</dbReference>
<comment type="caution">
    <text evidence="3">The sequence shown here is derived from an EMBL/GenBank/DDBJ whole genome shotgun (WGS) entry which is preliminary data.</text>
</comment>
<name>A0ABD6EBW5_9BILA</name>